<evidence type="ECO:0000313" key="1">
    <source>
        <dbReference type="EMBL" id="MBW4566066.1"/>
    </source>
</evidence>
<proteinExistence type="predicted"/>
<organism evidence="1 2">
    <name type="scientific">Mojavia pulchra JT2-VF2</name>
    <dbReference type="NCBI Taxonomy" id="287848"/>
    <lineage>
        <taxon>Bacteria</taxon>
        <taxon>Bacillati</taxon>
        <taxon>Cyanobacteriota</taxon>
        <taxon>Cyanophyceae</taxon>
        <taxon>Nostocales</taxon>
        <taxon>Nostocaceae</taxon>
    </lineage>
</organism>
<dbReference type="EMBL" id="JAHHHN010000058">
    <property type="protein sequence ID" value="MBW4566066.1"/>
    <property type="molecule type" value="Genomic_DNA"/>
</dbReference>
<gene>
    <name evidence="1" type="ORF">KME32_34330</name>
</gene>
<dbReference type="Proteomes" id="UP000715781">
    <property type="component" value="Unassembled WGS sequence"/>
</dbReference>
<protein>
    <submittedName>
        <fullName evidence="1">Uncharacterized protein</fullName>
    </submittedName>
</protein>
<sequence>MTFLSGFFVGRANLKNPNIPVGVNGRTDAKKQGKPNFSAMWYPGIPSLI</sequence>
<dbReference type="AlphaFoldDB" id="A0A951Q641"/>
<evidence type="ECO:0000313" key="2">
    <source>
        <dbReference type="Proteomes" id="UP000715781"/>
    </source>
</evidence>
<comment type="caution">
    <text evidence="1">The sequence shown here is derived from an EMBL/GenBank/DDBJ whole genome shotgun (WGS) entry which is preliminary data.</text>
</comment>
<accession>A0A951Q641</accession>
<reference evidence="1" key="1">
    <citation type="submission" date="2021-05" db="EMBL/GenBank/DDBJ databases">
        <authorList>
            <person name="Pietrasiak N."/>
            <person name="Ward R."/>
            <person name="Stajich J.E."/>
            <person name="Kurbessoian T."/>
        </authorList>
    </citation>
    <scope>NUCLEOTIDE SEQUENCE</scope>
    <source>
        <strain evidence="1">JT2-VF2</strain>
    </source>
</reference>
<reference evidence="1" key="2">
    <citation type="journal article" date="2022" name="Microbiol. Resour. Announc.">
        <title>Metagenome Sequencing to Explore Phylogenomics of Terrestrial Cyanobacteria.</title>
        <authorList>
            <person name="Ward R.D."/>
            <person name="Stajich J.E."/>
            <person name="Johansen J.R."/>
            <person name="Huntemann M."/>
            <person name="Clum A."/>
            <person name="Foster B."/>
            <person name="Foster B."/>
            <person name="Roux S."/>
            <person name="Palaniappan K."/>
            <person name="Varghese N."/>
            <person name="Mukherjee S."/>
            <person name="Reddy T.B.K."/>
            <person name="Daum C."/>
            <person name="Copeland A."/>
            <person name="Chen I.A."/>
            <person name="Ivanova N.N."/>
            <person name="Kyrpides N.C."/>
            <person name="Shapiro N."/>
            <person name="Eloe-Fadrosh E.A."/>
            <person name="Pietrasiak N."/>
        </authorList>
    </citation>
    <scope>NUCLEOTIDE SEQUENCE</scope>
    <source>
        <strain evidence="1">JT2-VF2</strain>
    </source>
</reference>
<name>A0A951Q641_9NOST</name>